<feature type="region of interest" description="Disordered" evidence="1">
    <location>
        <begin position="39"/>
        <end position="58"/>
    </location>
</feature>
<gene>
    <name evidence="4" type="primary">LOC116195980</name>
</gene>
<sequence length="347" mass="38759">MDRNPPKPDPEAADDYVHIEDPNPNVESLSESFVGVDDVRSEDDAVPRGGESEGLESLDRGRTLPEELSRNVAFLSCESSAEGGTCDVYVVGTAHVSQESCREVQAIISYLKPEVVFLELCSQRVAVLTPQNLKVPTVGEMIEMWKKKQNLFGILYSWFLAKVASKLEVFPGAEFRVAFEEAMKYGGKVILGDRPVQITVRRTWDKMPLWHKTKLLYSFLFQAVFLPSPEDLNKMLKEMDDVDMMTLVIQEMSKEFPTLMETLLHERDQYMSSTLLKIASEHSSVVAVVGKGHMNGIKKHWKQPVMVKDLLLIPSQKPTSFVKILTSVGVAAAGVAIVTGIYFGCKK</sequence>
<proteinExistence type="predicted"/>
<keyword evidence="2" id="KW-1133">Transmembrane helix</keyword>
<dbReference type="InterPro" id="IPR046345">
    <property type="entry name" value="TraB_PrgY-like"/>
</dbReference>
<dbReference type="GeneID" id="116195980"/>
<dbReference type="PANTHER" id="PTHR21530">
    <property type="entry name" value="PHEROMONE SHUTDOWN PROTEIN"/>
    <property type="match status" value="1"/>
</dbReference>
<dbReference type="RefSeq" id="XP_031381319.1">
    <property type="nucleotide sequence ID" value="XM_031525459.1"/>
</dbReference>
<dbReference type="InterPro" id="IPR002816">
    <property type="entry name" value="TraB/PrgY/GumN_fam"/>
</dbReference>
<evidence type="ECO:0000256" key="1">
    <source>
        <dbReference type="SAM" id="MobiDB-lite"/>
    </source>
</evidence>
<feature type="compositionally biased region" description="Basic and acidic residues" evidence="1">
    <location>
        <begin position="1"/>
        <end position="21"/>
    </location>
</feature>
<dbReference type="AlphaFoldDB" id="A0A6P8CFU9"/>
<dbReference type="PANTHER" id="PTHR21530:SF7">
    <property type="entry name" value="TRAB DOMAIN-CONTAINING PROTEIN"/>
    <property type="match status" value="1"/>
</dbReference>
<keyword evidence="3" id="KW-1185">Reference proteome</keyword>
<evidence type="ECO:0000313" key="4">
    <source>
        <dbReference type="RefSeq" id="XP_031381319.1"/>
    </source>
</evidence>
<evidence type="ECO:0000256" key="2">
    <source>
        <dbReference type="SAM" id="Phobius"/>
    </source>
</evidence>
<accession>A0A6P8CFU9</accession>
<organism evidence="3 4">
    <name type="scientific">Punica granatum</name>
    <name type="common">Pomegranate</name>
    <dbReference type="NCBI Taxonomy" id="22663"/>
    <lineage>
        <taxon>Eukaryota</taxon>
        <taxon>Viridiplantae</taxon>
        <taxon>Streptophyta</taxon>
        <taxon>Embryophyta</taxon>
        <taxon>Tracheophyta</taxon>
        <taxon>Spermatophyta</taxon>
        <taxon>Magnoliopsida</taxon>
        <taxon>eudicotyledons</taxon>
        <taxon>Gunneridae</taxon>
        <taxon>Pentapetalae</taxon>
        <taxon>rosids</taxon>
        <taxon>malvids</taxon>
        <taxon>Myrtales</taxon>
        <taxon>Lythraceae</taxon>
        <taxon>Punica</taxon>
    </lineage>
</organism>
<name>A0A6P8CFU9_PUNGR</name>
<dbReference type="GO" id="GO:0005741">
    <property type="term" value="C:mitochondrial outer membrane"/>
    <property type="evidence" value="ECO:0007669"/>
    <property type="project" value="TreeGrafter"/>
</dbReference>
<protein>
    <submittedName>
        <fullName evidence="4">TraB domain-containing protein-like</fullName>
    </submittedName>
</protein>
<feature type="transmembrane region" description="Helical" evidence="2">
    <location>
        <begin position="324"/>
        <end position="345"/>
    </location>
</feature>
<keyword evidence="2" id="KW-0472">Membrane</keyword>
<feature type="region of interest" description="Disordered" evidence="1">
    <location>
        <begin position="1"/>
        <end position="30"/>
    </location>
</feature>
<keyword evidence="2" id="KW-0812">Transmembrane</keyword>
<dbReference type="Proteomes" id="UP000515151">
    <property type="component" value="Chromosome 2"/>
</dbReference>
<evidence type="ECO:0000313" key="3">
    <source>
        <dbReference type="Proteomes" id="UP000515151"/>
    </source>
</evidence>
<dbReference type="CDD" id="cd14726">
    <property type="entry name" value="TraB_PrgY-like"/>
    <property type="match status" value="1"/>
</dbReference>
<reference evidence="3" key="1">
    <citation type="journal article" date="2020" name="Plant Biotechnol. J.">
        <title>The pomegranate (Punica granatum L.) draft genome dissects genetic divergence between soft- and hard-seeded cultivars.</title>
        <authorList>
            <person name="Luo X."/>
            <person name="Li H."/>
            <person name="Wu Z."/>
            <person name="Yao W."/>
            <person name="Zhao P."/>
            <person name="Cao D."/>
            <person name="Yu H."/>
            <person name="Li K."/>
            <person name="Poudel K."/>
            <person name="Zhao D."/>
            <person name="Zhang F."/>
            <person name="Xia X."/>
            <person name="Chen L."/>
            <person name="Wang Q."/>
            <person name="Jing D."/>
            <person name="Cao S."/>
        </authorList>
    </citation>
    <scope>NUCLEOTIDE SEQUENCE [LARGE SCALE GENOMIC DNA]</scope>
    <source>
        <strain evidence="3">cv. Tunisia</strain>
    </source>
</reference>
<reference evidence="4" key="2">
    <citation type="submission" date="2025-08" db="UniProtKB">
        <authorList>
            <consortium name="RefSeq"/>
        </authorList>
    </citation>
    <scope>IDENTIFICATION</scope>
    <source>
        <tissue evidence="4">Leaf</tissue>
    </source>
</reference>
<dbReference type="Pfam" id="PF01963">
    <property type="entry name" value="TraB_PrgY_gumN"/>
    <property type="match status" value="1"/>
</dbReference>
<dbReference type="OrthoDB" id="48306at2759"/>